<sequence length="518" mass="58212">MKSTISSLSKKSTETKTPEKPLNPPPRGRNRGTIMNIRELREVAKSLHKPDPEASVRPDPEASVRPDPIKKVTSGIKSSPVKQNKSHSYVKLPDKYEILDDFFNGLDSAIRLLQLKGSATTFGNIITKVECLTDRRFTYRHLAQMKFILPEAFEIRKVLVRDERTSCMKPDLHITLNVNSIKEKEKGKSVGGNGMLRKVFRDRLVDFFNAHPEGDEVPAELLPKPFDEPPLHMLIRQEVSGAHMTEGRLNLANSVPQATLKVMPTLKRASPASETCTSASVSPPPKYSVILPSNPLFKTPTKNIKLEKGKDGYFSPAASAQGTPAHLVSTPAKVMTATPSLQPPKRCSMTPDSFQSPVKLVRRPPRSRSLKFDTNIEEDVDNLCSTIDADTLDVLPQDLLDSIREKERKVLMENTPAISQAKWRQKMIAKLPKFFDMVYFLFQSIKRSVITKEELVHKILSNNLDIIDKREVEEHLALLKELVPEWIYEKSASSGDLLFCINKIHSPQSIRSRIAEAT</sequence>
<dbReference type="SUPFAM" id="SSF46785">
    <property type="entry name" value="Winged helix' DNA-binding domain"/>
    <property type="match status" value="1"/>
</dbReference>
<dbReference type="GO" id="GO:0000076">
    <property type="term" value="P:DNA replication checkpoint signaling"/>
    <property type="evidence" value="ECO:0007669"/>
    <property type="project" value="TreeGrafter"/>
</dbReference>
<comment type="similarity">
    <text evidence="1">Belongs to the Cdt1 family.</text>
</comment>
<dbReference type="InterPro" id="IPR036390">
    <property type="entry name" value="WH_DNA-bd_sf"/>
</dbReference>
<dbReference type="Pfam" id="PF16679">
    <property type="entry name" value="CDT1_C"/>
    <property type="match status" value="1"/>
</dbReference>
<dbReference type="GO" id="GO:0071163">
    <property type="term" value="P:DNA replication preinitiation complex assembly"/>
    <property type="evidence" value="ECO:0007669"/>
    <property type="project" value="InterPro"/>
</dbReference>
<gene>
    <name evidence="5" type="ORF">LIER_05370</name>
</gene>
<evidence type="ECO:0000313" key="6">
    <source>
        <dbReference type="Proteomes" id="UP001454036"/>
    </source>
</evidence>
<comment type="caution">
    <text evidence="5">The sequence shown here is derived from an EMBL/GenBank/DDBJ whole genome shotgun (WGS) entry which is preliminary data.</text>
</comment>
<dbReference type="GO" id="GO:0070182">
    <property type="term" value="F:DNA polymerase binding"/>
    <property type="evidence" value="ECO:0007669"/>
    <property type="project" value="TreeGrafter"/>
</dbReference>
<feature type="compositionally biased region" description="Basic and acidic residues" evidence="3">
    <location>
        <begin position="38"/>
        <end position="70"/>
    </location>
</feature>
<dbReference type="InterPro" id="IPR014939">
    <property type="entry name" value="CDT1_Gemini-bd-like"/>
</dbReference>
<dbReference type="GO" id="GO:0000278">
    <property type="term" value="P:mitotic cell cycle"/>
    <property type="evidence" value="ECO:0007669"/>
    <property type="project" value="TreeGrafter"/>
</dbReference>
<dbReference type="CDD" id="cd08674">
    <property type="entry name" value="Cdt1_m"/>
    <property type="match status" value="1"/>
</dbReference>
<dbReference type="CDD" id="cd08767">
    <property type="entry name" value="Cdt1_c"/>
    <property type="match status" value="1"/>
</dbReference>
<evidence type="ECO:0000259" key="4">
    <source>
        <dbReference type="SMART" id="SM01075"/>
    </source>
</evidence>
<name>A0AAV3P0I2_LITER</name>
<evidence type="ECO:0000256" key="3">
    <source>
        <dbReference type="SAM" id="MobiDB-lite"/>
    </source>
</evidence>
<reference evidence="5 6" key="1">
    <citation type="submission" date="2024-01" db="EMBL/GenBank/DDBJ databases">
        <title>The complete chloroplast genome sequence of Lithospermum erythrorhizon: insights into the phylogenetic relationship among Boraginaceae species and the maternal lineages of purple gromwells.</title>
        <authorList>
            <person name="Okada T."/>
            <person name="Watanabe K."/>
        </authorList>
    </citation>
    <scope>NUCLEOTIDE SEQUENCE [LARGE SCALE GENOMIC DNA]</scope>
</reference>
<feature type="domain" description="CDT1 Geminin-binding" evidence="4">
    <location>
        <begin position="92"/>
        <end position="224"/>
    </location>
</feature>
<organism evidence="5 6">
    <name type="scientific">Lithospermum erythrorhizon</name>
    <name type="common">Purple gromwell</name>
    <name type="synonym">Lithospermum officinale var. erythrorhizon</name>
    <dbReference type="NCBI Taxonomy" id="34254"/>
    <lineage>
        <taxon>Eukaryota</taxon>
        <taxon>Viridiplantae</taxon>
        <taxon>Streptophyta</taxon>
        <taxon>Embryophyta</taxon>
        <taxon>Tracheophyta</taxon>
        <taxon>Spermatophyta</taxon>
        <taxon>Magnoliopsida</taxon>
        <taxon>eudicotyledons</taxon>
        <taxon>Gunneridae</taxon>
        <taxon>Pentapetalae</taxon>
        <taxon>asterids</taxon>
        <taxon>lamiids</taxon>
        <taxon>Boraginales</taxon>
        <taxon>Boraginaceae</taxon>
        <taxon>Boraginoideae</taxon>
        <taxon>Lithospermeae</taxon>
        <taxon>Lithospermum</taxon>
    </lineage>
</organism>
<keyword evidence="2" id="KW-0131">Cell cycle</keyword>
<dbReference type="Proteomes" id="UP001454036">
    <property type="component" value="Unassembled WGS sequence"/>
</dbReference>
<dbReference type="GO" id="GO:0005634">
    <property type="term" value="C:nucleus"/>
    <property type="evidence" value="ECO:0007669"/>
    <property type="project" value="TreeGrafter"/>
</dbReference>
<protein>
    <submittedName>
        <fullName evidence="5">DNA metabolism protein</fullName>
    </submittedName>
</protein>
<proteinExistence type="inferred from homology"/>
<dbReference type="InterPro" id="IPR045173">
    <property type="entry name" value="Cdt1"/>
</dbReference>
<evidence type="ECO:0000256" key="1">
    <source>
        <dbReference type="ARBA" id="ARBA00008356"/>
    </source>
</evidence>
<evidence type="ECO:0000313" key="5">
    <source>
        <dbReference type="EMBL" id="GAA0145104.1"/>
    </source>
</evidence>
<accession>A0AAV3P0I2</accession>
<dbReference type="SMART" id="SM01075">
    <property type="entry name" value="CDT1"/>
    <property type="match status" value="1"/>
</dbReference>
<feature type="compositionally biased region" description="Low complexity" evidence="3">
    <location>
        <begin position="1"/>
        <end position="10"/>
    </location>
</feature>
<dbReference type="FunFam" id="1.10.10.1420:FF:000003">
    <property type="entry name" value="CDT1-like protein a chloroplastic"/>
    <property type="match status" value="1"/>
</dbReference>
<feature type="region of interest" description="Disordered" evidence="3">
    <location>
        <begin position="1"/>
        <end position="80"/>
    </location>
</feature>
<dbReference type="GO" id="GO:0030174">
    <property type="term" value="P:regulation of DNA-templated DNA replication initiation"/>
    <property type="evidence" value="ECO:0007669"/>
    <property type="project" value="InterPro"/>
</dbReference>
<dbReference type="AlphaFoldDB" id="A0AAV3P0I2"/>
<dbReference type="PANTHER" id="PTHR28637:SF1">
    <property type="entry name" value="DNA REPLICATION FACTOR CDT1"/>
    <property type="match status" value="1"/>
</dbReference>
<feature type="region of interest" description="Disordered" evidence="3">
    <location>
        <begin position="337"/>
        <end position="360"/>
    </location>
</feature>
<dbReference type="EMBL" id="BAABME010000735">
    <property type="protein sequence ID" value="GAA0145104.1"/>
    <property type="molecule type" value="Genomic_DNA"/>
</dbReference>
<dbReference type="Pfam" id="PF08839">
    <property type="entry name" value="CDT1"/>
    <property type="match status" value="1"/>
</dbReference>
<dbReference type="PANTHER" id="PTHR28637">
    <property type="entry name" value="DNA REPLICATION FACTOR CDT1"/>
    <property type="match status" value="1"/>
</dbReference>
<keyword evidence="6" id="KW-1185">Reference proteome</keyword>
<dbReference type="GO" id="GO:0003677">
    <property type="term" value="F:DNA binding"/>
    <property type="evidence" value="ECO:0007669"/>
    <property type="project" value="InterPro"/>
</dbReference>
<evidence type="ECO:0000256" key="2">
    <source>
        <dbReference type="ARBA" id="ARBA00023306"/>
    </source>
</evidence>
<dbReference type="InterPro" id="IPR032054">
    <property type="entry name" value="Cdt1_C"/>
</dbReference>
<dbReference type="InterPro" id="IPR038090">
    <property type="entry name" value="Cdt1_C_WH_dom_sf"/>
</dbReference>
<dbReference type="Gene3D" id="1.10.10.1420">
    <property type="entry name" value="DNA replication factor Cdt1, C-terminal WH domain"/>
    <property type="match status" value="1"/>
</dbReference>